<evidence type="ECO:0000256" key="3">
    <source>
        <dbReference type="ARBA" id="ARBA00022692"/>
    </source>
</evidence>
<protein>
    <submittedName>
        <fullName evidence="8">GtrA-like protein</fullName>
    </submittedName>
</protein>
<comment type="subcellular location">
    <subcellularLocation>
        <location evidence="1">Membrane</location>
        <topology evidence="1">Multi-pass membrane protein</topology>
    </subcellularLocation>
</comment>
<feature type="transmembrane region" description="Helical" evidence="6">
    <location>
        <begin position="14"/>
        <end position="34"/>
    </location>
</feature>
<dbReference type="InterPro" id="IPR051401">
    <property type="entry name" value="GtrA_CellWall_Glycosyl"/>
</dbReference>
<evidence type="ECO:0000259" key="7">
    <source>
        <dbReference type="Pfam" id="PF04138"/>
    </source>
</evidence>
<dbReference type="GO" id="GO:0005886">
    <property type="term" value="C:plasma membrane"/>
    <property type="evidence" value="ECO:0007669"/>
    <property type="project" value="TreeGrafter"/>
</dbReference>
<proteinExistence type="inferred from homology"/>
<feature type="transmembrane region" description="Helical" evidence="6">
    <location>
        <begin position="46"/>
        <end position="63"/>
    </location>
</feature>
<accession>A0A1J5SQH2</accession>
<dbReference type="PANTHER" id="PTHR38459">
    <property type="entry name" value="PROPHAGE BACTOPRENOL-LINKED GLUCOSE TRANSLOCASE HOMOLOG"/>
    <property type="match status" value="1"/>
</dbReference>
<reference evidence="8" key="1">
    <citation type="submission" date="2016-10" db="EMBL/GenBank/DDBJ databases">
        <title>Sequence of Gallionella enrichment culture.</title>
        <authorList>
            <person name="Poehlein A."/>
            <person name="Muehling M."/>
            <person name="Daniel R."/>
        </authorList>
    </citation>
    <scope>NUCLEOTIDE SEQUENCE</scope>
</reference>
<keyword evidence="5 6" id="KW-0472">Membrane</keyword>
<feature type="transmembrane region" description="Helical" evidence="6">
    <location>
        <begin position="113"/>
        <end position="132"/>
    </location>
</feature>
<evidence type="ECO:0000256" key="6">
    <source>
        <dbReference type="SAM" id="Phobius"/>
    </source>
</evidence>
<evidence type="ECO:0000256" key="2">
    <source>
        <dbReference type="ARBA" id="ARBA00009399"/>
    </source>
</evidence>
<dbReference type="AlphaFoldDB" id="A0A1J5SQH2"/>
<dbReference type="InterPro" id="IPR007267">
    <property type="entry name" value="GtrA_DPMS_TM"/>
</dbReference>
<evidence type="ECO:0000256" key="1">
    <source>
        <dbReference type="ARBA" id="ARBA00004141"/>
    </source>
</evidence>
<feature type="domain" description="GtrA/DPMS transmembrane" evidence="7">
    <location>
        <begin position="15"/>
        <end position="132"/>
    </location>
</feature>
<dbReference type="EMBL" id="MLJW01000022">
    <property type="protein sequence ID" value="OIR10719.1"/>
    <property type="molecule type" value="Genomic_DNA"/>
</dbReference>
<dbReference type="Pfam" id="PF04138">
    <property type="entry name" value="GtrA_DPMS_TM"/>
    <property type="match status" value="1"/>
</dbReference>
<gene>
    <name evidence="8" type="ORF">GALL_74890</name>
</gene>
<name>A0A1J5SQH2_9ZZZZ</name>
<organism evidence="8">
    <name type="scientific">mine drainage metagenome</name>
    <dbReference type="NCBI Taxonomy" id="410659"/>
    <lineage>
        <taxon>unclassified sequences</taxon>
        <taxon>metagenomes</taxon>
        <taxon>ecological metagenomes</taxon>
    </lineage>
</organism>
<sequence length="137" mass="15491">MTCSKDRLIEGKKIRFVVVGLIGATIEIILFSVLVRAGLGVASSNFLAFHCAFLICFFLHYYFTHQKRYNGMHVIVGGLLKYAGLMYVQLLVGTILLWILIDKYGWVAEFAKIAQIGVVTPASYLVQKYFIFSENKK</sequence>
<feature type="transmembrane region" description="Helical" evidence="6">
    <location>
        <begin position="84"/>
        <end position="101"/>
    </location>
</feature>
<dbReference type="GO" id="GO:0000271">
    <property type="term" value="P:polysaccharide biosynthetic process"/>
    <property type="evidence" value="ECO:0007669"/>
    <property type="project" value="InterPro"/>
</dbReference>
<evidence type="ECO:0000313" key="8">
    <source>
        <dbReference type="EMBL" id="OIR10719.1"/>
    </source>
</evidence>
<keyword evidence="4 6" id="KW-1133">Transmembrane helix</keyword>
<comment type="similarity">
    <text evidence="2">Belongs to the GtrA family.</text>
</comment>
<evidence type="ECO:0000256" key="5">
    <source>
        <dbReference type="ARBA" id="ARBA00023136"/>
    </source>
</evidence>
<dbReference type="PANTHER" id="PTHR38459:SF1">
    <property type="entry name" value="PROPHAGE BACTOPRENOL-LINKED GLUCOSE TRANSLOCASE HOMOLOG"/>
    <property type="match status" value="1"/>
</dbReference>
<keyword evidence="3 6" id="KW-0812">Transmembrane</keyword>
<evidence type="ECO:0000256" key="4">
    <source>
        <dbReference type="ARBA" id="ARBA00022989"/>
    </source>
</evidence>
<comment type="caution">
    <text evidence="8">The sequence shown here is derived from an EMBL/GenBank/DDBJ whole genome shotgun (WGS) entry which is preliminary data.</text>
</comment>